<keyword evidence="3" id="KW-1185">Reference proteome</keyword>
<protein>
    <submittedName>
        <fullName evidence="2">Uncharacterized protein</fullName>
    </submittedName>
</protein>
<reference evidence="3" key="1">
    <citation type="submission" date="2020-01" db="EMBL/GenBank/DDBJ databases">
        <title>Draft genome sequence of the Termite Coptotermes fromosanus.</title>
        <authorList>
            <person name="Itakura S."/>
            <person name="Yosikawa Y."/>
            <person name="Umezawa K."/>
        </authorList>
    </citation>
    <scope>NUCLEOTIDE SEQUENCE [LARGE SCALE GENOMIC DNA]</scope>
</reference>
<evidence type="ECO:0000313" key="3">
    <source>
        <dbReference type="Proteomes" id="UP000502823"/>
    </source>
</evidence>
<feature type="non-terminal residue" evidence="2">
    <location>
        <position position="1"/>
    </location>
</feature>
<accession>A0A6L2PY19</accession>
<dbReference type="Proteomes" id="UP000502823">
    <property type="component" value="Unassembled WGS sequence"/>
</dbReference>
<evidence type="ECO:0000256" key="1">
    <source>
        <dbReference type="SAM" id="MobiDB-lite"/>
    </source>
</evidence>
<feature type="region of interest" description="Disordered" evidence="1">
    <location>
        <begin position="154"/>
        <end position="207"/>
    </location>
</feature>
<proteinExistence type="predicted"/>
<comment type="caution">
    <text evidence="2">The sequence shown here is derived from an EMBL/GenBank/DDBJ whole genome shotgun (WGS) entry which is preliminary data.</text>
</comment>
<dbReference type="InParanoid" id="A0A6L2PY19"/>
<feature type="region of interest" description="Disordered" evidence="1">
    <location>
        <begin position="1"/>
        <end position="20"/>
    </location>
</feature>
<dbReference type="EMBL" id="BLKM01000610">
    <property type="protein sequence ID" value="GFG36132.1"/>
    <property type="molecule type" value="Genomic_DNA"/>
</dbReference>
<name>A0A6L2PY19_COPFO</name>
<organism evidence="2 3">
    <name type="scientific">Coptotermes formosanus</name>
    <name type="common">Formosan subterranean termite</name>
    <dbReference type="NCBI Taxonomy" id="36987"/>
    <lineage>
        <taxon>Eukaryota</taxon>
        <taxon>Metazoa</taxon>
        <taxon>Ecdysozoa</taxon>
        <taxon>Arthropoda</taxon>
        <taxon>Hexapoda</taxon>
        <taxon>Insecta</taxon>
        <taxon>Pterygota</taxon>
        <taxon>Neoptera</taxon>
        <taxon>Polyneoptera</taxon>
        <taxon>Dictyoptera</taxon>
        <taxon>Blattodea</taxon>
        <taxon>Blattoidea</taxon>
        <taxon>Termitoidae</taxon>
        <taxon>Rhinotermitidae</taxon>
        <taxon>Coptotermes</taxon>
    </lineage>
</organism>
<dbReference type="AlphaFoldDB" id="A0A6L2PY19"/>
<dbReference type="OrthoDB" id="6517071at2759"/>
<gene>
    <name evidence="2" type="ORF">Cfor_10778</name>
</gene>
<evidence type="ECO:0000313" key="2">
    <source>
        <dbReference type="EMBL" id="GFG36132.1"/>
    </source>
</evidence>
<sequence>PGDPIKISVDGISDESSTDTDVVDCSAGFGSPPSPCNVLFEGDNILINGKSNLLKQPKQQKLRITFNDAATTMFEYPSEASLLDEASSLPSSSLSSQAGLTLPTSPGVPVPLGKCLVSCLSPVGGSSLASYTPSKVHLGSEDFQLGVTRAAPLLPPHTTDVSQRSYSEGMGEEEEEDYLKPAEDKSVPVMQNRRSWPQVPDIASASS</sequence>